<organism evidence="3 4">
    <name type="scientific">Lacipirellula parvula</name>
    <dbReference type="NCBI Taxonomy" id="2650471"/>
    <lineage>
        <taxon>Bacteria</taxon>
        <taxon>Pseudomonadati</taxon>
        <taxon>Planctomycetota</taxon>
        <taxon>Planctomycetia</taxon>
        <taxon>Pirellulales</taxon>
        <taxon>Lacipirellulaceae</taxon>
        <taxon>Lacipirellula</taxon>
    </lineage>
</organism>
<evidence type="ECO:0000313" key="3">
    <source>
        <dbReference type="EMBL" id="BBO34061.1"/>
    </source>
</evidence>
<dbReference type="AlphaFoldDB" id="A0A5K7XGL3"/>
<dbReference type="KEGG" id="lpav:PLANPX_3673"/>
<dbReference type="InterPro" id="IPR038765">
    <property type="entry name" value="Papain-like_cys_pep_sf"/>
</dbReference>
<dbReference type="EMBL" id="AP021861">
    <property type="protein sequence ID" value="BBO34061.1"/>
    <property type="molecule type" value="Genomic_DNA"/>
</dbReference>
<dbReference type="InterPro" id="IPR001447">
    <property type="entry name" value="Arylamine_N-AcTrfase"/>
</dbReference>
<proteinExistence type="inferred from homology"/>
<dbReference type="SUPFAM" id="SSF54001">
    <property type="entry name" value="Cysteine proteinases"/>
    <property type="match status" value="1"/>
</dbReference>
<keyword evidence="3" id="KW-0808">Transferase</keyword>
<protein>
    <submittedName>
        <fullName evidence="3">Arylamine N-acetyltransferase</fullName>
        <ecNumber evidence="3">2.3.1.5</ecNumber>
    </submittedName>
</protein>
<reference evidence="4" key="1">
    <citation type="submission" date="2019-10" db="EMBL/GenBank/DDBJ databases">
        <title>Lacipirellula parvula gen. nov., sp. nov., representing a lineage of planctomycetes widespread in freshwater anoxic habitats, and description of the family Lacipirellulaceae.</title>
        <authorList>
            <person name="Dedysh S.N."/>
            <person name="Kulichevskaya I.S."/>
            <person name="Beletsky A.V."/>
            <person name="Rakitin A.L."/>
            <person name="Mardanov A.V."/>
            <person name="Ivanova A.A."/>
            <person name="Saltykova V.X."/>
            <person name="Rijpstra W.I.C."/>
            <person name="Sinninghe Damste J.S."/>
            <person name="Ravin N.V."/>
        </authorList>
    </citation>
    <scope>NUCLEOTIDE SEQUENCE [LARGE SCALE GENOMIC DNA]</scope>
    <source>
        <strain evidence="4">PX69</strain>
    </source>
</reference>
<dbReference type="Gene3D" id="3.30.2140.10">
    <property type="entry name" value="Arylamine N-acetyltransferase"/>
    <property type="match status" value="1"/>
</dbReference>
<sequence>MPDLNLDRYFHRIGYAGERTPTLETLRELHRRHAESIPFENLDSLLRRPVRIDLDSIQRKLVEEQRGGYCFEQNGLFSAVLEAIGFRLTRLAARVVYTGDPHAFPPRTHMLIRVDLGDESYLADVGFGGMVQTGPLRLAVDVEQSTPHEPFRMIRWENDYLMQASIRGGWVPLYRFTLDPQAPSDYEVGNWYVSTYPESLFVNHLMASRPAPGVRYALRNNELAIHHLGGNTERRTLRTADEVREALRDLMQIRLPEGAELEALLERLANSPSY</sequence>
<comment type="similarity">
    <text evidence="1 2">Belongs to the arylamine N-acetyltransferase family.</text>
</comment>
<evidence type="ECO:0000256" key="1">
    <source>
        <dbReference type="ARBA" id="ARBA00006547"/>
    </source>
</evidence>
<keyword evidence="3" id="KW-0012">Acyltransferase</keyword>
<name>A0A5K7XGL3_9BACT</name>
<accession>A0A5K7XGL3</accession>
<dbReference type="PANTHER" id="PTHR11786:SF0">
    <property type="entry name" value="ARYLAMINE N-ACETYLTRANSFERASE 4-RELATED"/>
    <property type="match status" value="1"/>
</dbReference>
<dbReference type="Gene3D" id="2.40.128.150">
    <property type="entry name" value="Cysteine proteinases"/>
    <property type="match status" value="1"/>
</dbReference>
<dbReference type="GO" id="GO:0004060">
    <property type="term" value="F:arylamine N-acetyltransferase activity"/>
    <property type="evidence" value="ECO:0007669"/>
    <property type="project" value="UniProtKB-EC"/>
</dbReference>
<dbReference type="Proteomes" id="UP000326837">
    <property type="component" value="Chromosome"/>
</dbReference>
<dbReference type="RefSeq" id="WP_152099707.1">
    <property type="nucleotide sequence ID" value="NZ_AP021861.1"/>
</dbReference>
<dbReference type="EC" id="2.3.1.5" evidence="3"/>
<dbReference type="PANTHER" id="PTHR11786">
    <property type="entry name" value="N-HYDROXYARYLAMINE O-ACETYLTRANSFERASE"/>
    <property type="match status" value="1"/>
</dbReference>
<evidence type="ECO:0000256" key="2">
    <source>
        <dbReference type="RuleBase" id="RU003452"/>
    </source>
</evidence>
<dbReference type="PRINTS" id="PR01543">
    <property type="entry name" value="ANATRNSFRASE"/>
</dbReference>
<keyword evidence="4" id="KW-1185">Reference proteome</keyword>
<dbReference type="Pfam" id="PF00797">
    <property type="entry name" value="Acetyltransf_2"/>
    <property type="match status" value="1"/>
</dbReference>
<evidence type="ECO:0000313" key="4">
    <source>
        <dbReference type="Proteomes" id="UP000326837"/>
    </source>
</evidence>
<gene>
    <name evidence="3" type="ORF">PLANPX_3673</name>
</gene>